<evidence type="ECO:0000256" key="10">
    <source>
        <dbReference type="ARBA" id="ARBA00023136"/>
    </source>
</evidence>
<evidence type="ECO:0000256" key="2">
    <source>
        <dbReference type="ARBA" id="ARBA00006003"/>
    </source>
</evidence>
<dbReference type="InterPro" id="IPR038578">
    <property type="entry name" value="GT29-like_sf"/>
</dbReference>
<keyword evidence="19" id="KW-1185">Reference proteome</keyword>
<dbReference type="Pfam" id="PF00777">
    <property type="entry name" value="Glyco_transf_29"/>
    <property type="match status" value="1"/>
</dbReference>
<keyword evidence="9" id="KW-0333">Golgi apparatus</keyword>
<dbReference type="RefSeq" id="XP_017338001.1">
    <property type="nucleotide sequence ID" value="XM_017482512.3"/>
</dbReference>
<keyword evidence="10" id="KW-0472">Membrane</keyword>
<dbReference type="KEGG" id="ipu:108273345"/>
<evidence type="ECO:0000256" key="6">
    <source>
        <dbReference type="ARBA" id="ARBA00022692"/>
    </source>
</evidence>
<dbReference type="EC" id="2.4.3.1" evidence="17"/>
<evidence type="ECO:0000313" key="19">
    <source>
        <dbReference type="Proteomes" id="UP000221080"/>
    </source>
</evidence>
<evidence type="ECO:0000256" key="14">
    <source>
        <dbReference type="ARBA" id="ARBA00030509"/>
    </source>
</evidence>
<reference evidence="19" key="1">
    <citation type="journal article" date="2016" name="Nat. Commun.">
        <title>The channel catfish genome sequence provides insights into the evolution of scale formation in teleosts.</title>
        <authorList>
            <person name="Liu Z."/>
            <person name="Liu S."/>
            <person name="Yao J."/>
            <person name="Bao L."/>
            <person name="Zhang J."/>
            <person name="Li Y."/>
            <person name="Jiang C."/>
            <person name="Sun L."/>
            <person name="Wang R."/>
            <person name="Zhang Y."/>
            <person name="Zhou T."/>
            <person name="Zeng Q."/>
            <person name="Fu Q."/>
            <person name="Gao S."/>
            <person name="Li N."/>
            <person name="Koren S."/>
            <person name="Jiang Y."/>
            <person name="Zimin A."/>
            <person name="Xu P."/>
            <person name="Phillippy A.M."/>
            <person name="Geng X."/>
            <person name="Song L."/>
            <person name="Sun F."/>
            <person name="Li C."/>
            <person name="Wang X."/>
            <person name="Chen A."/>
            <person name="Jin Y."/>
            <person name="Yuan Z."/>
            <person name="Yang Y."/>
            <person name="Tan S."/>
            <person name="Peatman E."/>
            <person name="Lu J."/>
            <person name="Qin Z."/>
            <person name="Dunham R."/>
            <person name="Li Z."/>
            <person name="Sonstegard T."/>
            <person name="Feng J."/>
            <person name="Danzmann R.G."/>
            <person name="Schroeder S."/>
            <person name="Scheffler B."/>
            <person name="Duke M.V."/>
            <person name="Ballard L."/>
            <person name="Kucuktas H."/>
            <person name="Kaltenboeck L."/>
            <person name="Liu H."/>
            <person name="Armbruster J."/>
            <person name="Xie Y."/>
            <person name="Kirby M.L."/>
            <person name="Tian Y."/>
            <person name="Flanagan M.E."/>
            <person name="Mu W."/>
            <person name="Waldbieser G.C."/>
        </authorList>
    </citation>
    <scope>NUCLEOTIDE SEQUENCE [LARGE SCALE GENOMIC DNA]</scope>
    <source>
        <strain evidence="19">SDA103</strain>
    </source>
</reference>
<dbReference type="RefSeq" id="XP_017338003.1">
    <property type="nucleotide sequence ID" value="XM_017482514.3"/>
</dbReference>
<evidence type="ECO:0000256" key="15">
    <source>
        <dbReference type="ARBA" id="ARBA00032076"/>
    </source>
</evidence>
<evidence type="ECO:0000256" key="4">
    <source>
        <dbReference type="ARBA" id="ARBA00022676"/>
    </source>
</evidence>
<sequence>MKKKKHRKLFIVGVVTWVLLSFILFCQNTDSNLLVFCTFVLSPFTRGSMRLIDAPHVENSAGTEQLKEAILPTVMQQNLQLEESWADKVIRGLWVGLASSDMLSSYLQKAKKDYIAINLYRVTYTGHWTKQKDKKKLLCQLKQQKLLKTLTGSEEPFASLGWRKLVPQQPLEQAISGRYRTCAVVSSAGAILNSSLGREIDSHDAVLRFNAAPTEGYENDVGSKTTIRIINSQIMADPQHRFADSHLYKNVTLVAWDPGPYSGNLEAWYKNPDYDLFTAYVERRKRSPSQPFYILHPDFLWNLWDILQSNTEENVHPNPPSSGFIGIVLMMSICENLDIYEFIPSKRHTTLCHYYEKYHDLACTLGAYHPLFYEKLFIRRMTKVSLDELMTKGKVTLPGFSQITCSGQQV</sequence>
<evidence type="ECO:0000313" key="20">
    <source>
        <dbReference type="RefSeq" id="XP_017338001.1"/>
    </source>
</evidence>
<evidence type="ECO:0000256" key="16">
    <source>
        <dbReference type="ARBA" id="ARBA00034249"/>
    </source>
</evidence>
<protein>
    <recommendedName>
        <fullName evidence="3">Beta-galactoside alpha-2,6-sialyltransferase 2</fullName>
        <ecNumber evidence="17">2.4.3.1</ecNumber>
    </recommendedName>
    <alternativeName>
        <fullName evidence="14">CMP-N-acetylneuraminate-beta-galactosamide-alpha-2,6-sialyltransferase 2</fullName>
    </alternativeName>
    <alternativeName>
        <fullName evidence="13">ST6Gal II</fullName>
    </alternativeName>
    <alternativeName>
        <fullName evidence="15">Sialyltransferase 2</fullName>
    </alternativeName>
</protein>
<dbReference type="STRING" id="7998.ENSIPUP00000017917"/>
<dbReference type="OrthoDB" id="10264956at2759"/>
<evidence type="ECO:0000256" key="18">
    <source>
        <dbReference type="ARBA" id="ARBA00060076"/>
    </source>
</evidence>
<dbReference type="Proteomes" id="UP000221080">
    <property type="component" value="Chromosome 12"/>
</dbReference>
<comment type="catalytic activity">
    <reaction evidence="16">
        <text>a beta-D-galactoside + CMP-N-acetyl-beta-neuraminate = an N-acetyl-alpha-neuraminyl-(2-&gt;6)-beta-D-galactosyl derivative + CMP + H(+)</text>
        <dbReference type="Rhea" id="RHEA:52104"/>
        <dbReference type="ChEBI" id="CHEBI:15378"/>
        <dbReference type="ChEBI" id="CHEBI:28034"/>
        <dbReference type="ChEBI" id="CHEBI:57812"/>
        <dbReference type="ChEBI" id="CHEBI:60377"/>
        <dbReference type="ChEBI" id="CHEBI:136398"/>
        <dbReference type="EC" id="2.4.3.1"/>
    </reaction>
</comment>
<keyword evidence="11" id="KW-1015">Disulfide bond</keyword>
<keyword evidence="4" id="KW-0328">Glycosyltransferase</keyword>
<comment type="similarity">
    <text evidence="2">Belongs to the glycosyltransferase 29 family.</text>
</comment>
<dbReference type="GO" id="GO:0003835">
    <property type="term" value="F:beta-galactoside alpha-2,6-sialyltransferase activity"/>
    <property type="evidence" value="ECO:0007669"/>
    <property type="project" value="UniProtKB-EC"/>
</dbReference>
<evidence type="ECO:0000313" key="21">
    <source>
        <dbReference type="RefSeq" id="XP_017338003.1"/>
    </source>
</evidence>
<keyword evidence="12" id="KW-0325">Glycoprotein</keyword>
<dbReference type="GO" id="GO:0032580">
    <property type="term" value="C:Golgi cisterna membrane"/>
    <property type="evidence" value="ECO:0007669"/>
    <property type="project" value="UniProtKB-SubCell"/>
</dbReference>
<keyword evidence="5" id="KW-0808">Transferase</keyword>
<reference evidence="20 21" key="2">
    <citation type="submission" date="2025-04" db="UniProtKB">
        <authorList>
            <consortium name="RefSeq"/>
        </authorList>
    </citation>
    <scope>IDENTIFICATION</scope>
    <source>
        <tissue evidence="20 21">Blood</tissue>
    </source>
</reference>
<evidence type="ECO:0000256" key="13">
    <source>
        <dbReference type="ARBA" id="ARBA00030410"/>
    </source>
</evidence>
<gene>
    <name evidence="20 21 22 23" type="primary">st6gal2b</name>
</gene>
<dbReference type="Gene3D" id="3.90.1480.20">
    <property type="entry name" value="Glycosyl transferase family 29"/>
    <property type="match status" value="1"/>
</dbReference>
<dbReference type="FunFam" id="3.90.1480.20:FF:000010">
    <property type="entry name" value="ST6 beta-galactoside alpha-2,6-sialyltransferase 2"/>
    <property type="match status" value="1"/>
</dbReference>
<evidence type="ECO:0000256" key="17">
    <source>
        <dbReference type="ARBA" id="ARBA00034329"/>
    </source>
</evidence>
<dbReference type="GeneID" id="108273345"/>
<accession>A0A2D0S5K2</accession>
<evidence type="ECO:0000256" key="8">
    <source>
        <dbReference type="ARBA" id="ARBA00022989"/>
    </source>
</evidence>
<evidence type="ECO:0000256" key="1">
    <source>
        <dbReference type="ARBA" id="ARBA00004447"/>
    </source>
</evidence>
<dbReference type="RefSeq" id="XP_017338004.1">
    <property type="nucleotide sequence ID" value="XM_017482515.3"/>
</dbReference>
<dbReference type="AlphaFoldDB" id="A0A2D0S5K2"/>
<evidence type="ECO:0000256" key="3">
    <source>
        <dbReference type="ARBA" id="ARBA00020782"/>
    </source>
</evidence>
<evidence type="ECO:0000313" key="22">
    <source>
        <dbReference type="RefSeq" id="XP_017338004.1"/>
    </source>
</evidence>
<dbReference type="PANTHER" id="PTHR46059">
    <property type="entry name" value="BETA-GALACTOSIDE ALPHA-2,6-SIALYLTRANSFERASE"/>
    <property type="match status" value="1"/>
</dbReference>
<evidence type="ECO:0000256" key="5">
    <source>
        <dbReference type="ARBA" id="ARBA00022679"/>
    </source>
</evidence>
<proteinExistence type="inferred from homology"/>
<dbReference type="RefSeq" id="XP_053540266.1">
    <property type="nucleotide sequence ID" value="XM_053684291.1"/>
</dbReference>
<evidence type="ECO:0000256" key="11">
    <source>
        <dbReference type="ARBA" id="ARBA00023157"/>
    </source>
</evidence>
<name>A0A2D0S5K2_ICTPU</name>
<comment type="subcellular location">
    <subcellularLocation>
        <location evidence="1">Golgi apparatus</location>
        <location evidence="1">Golgi stack membrane</location>
        <topology evidence="1">Single-pass type II membrane protein</topology>
    </subcellularLocation>
</comment>
<evidence type="ECO:0000256" key="12">
    <source>
        <dbReference type="ARBA" id="ARBA00023180"/>
    </source>
</evidence>
<dbReference type="GO" id="GO:0097503">
    <property type="term" value="P:sialylation"/>
    <property type="evidence" value="ECO:0007669"/>
    <property type="project" value="TreeGrafter"/>
</dbReference>
<keyword evidence="8" id="KW-1133">Transmembrane helix</keyword>
<dbReference type="InterPro" id="IPR001675">
    <property type="entry name" value="Glyco_trans_29"/>
</dbReference>
<dbReference type="GeneTree" id="ENSGT00940000158714"/>
<comment type="function">
    <text evidence="18">Transfers sialic acid from the donor of substrate CMP-sialic acid to galactose containing acceptor substrates.</text>
</comment>
<organism evidence="19 20">
    <name type="scientific">Ictalurus punctatus</name>
    <name type="common">Channel catfish</name>
    <name type="synonym">Silurus punctatus</name>
    <dbReference type="NCBI Taxonomy" id="7998"/>
    <lineage>
        <taxon>Eukaryota</taxon>
        <taxon>Metazoa</taxon>
        <taxon>Chordata</taxon>
        <taxon>Craniata</taxon>
        <taxon>Vertebrata</taxon>
        <taxon>Euteleostomi</taxon>
        <taxon>Actinopterygii</taxon>
        <taxon>Neopterygii</taxon>
        <taxon>Teleostei</taxon>
        <taxon>Ostariophysi</taxon>
        <taxon>Siluriformes</taxon>
        <taxon>Ictaluridae</taxon>
        <taxon>Ictalurus</taxon>
    </lineage>
</organism>
<dbReference type="OMA" id="WSQYWRW"/>
<keyword evidence="7" id="KW-0735">Signal-anchor</keyword>
<dbReference type="PANTHER" id="PTHR46059:SF3">
    <property type="entry name" value="BETA-GALACTOSIDE ALPHA-2,6-SIALYLTRANSFERASE 2"/>
    <property type="match status" value="1"/>
</dbReference>
<keyword evidence="6" id="KW-0812">Transmembrane</keyword>
<evidence type="ECO:0000256" key="9">
    <source>
        <dbReference type="ARBA" id="ARBA00023034"/>
    </source>
</evidence>
<evidence type="ECO:0000313" key="23">
    <source>
        <dbReference type="RefSeq" id="XP_053540266.1"/>
    </source>
</evidence>
<dbReference type="CTD" id="797439"/>
<evidence type="ECO:0000256" key="7">
    <source>
        <dbReference type="ARBA" id="ARBA00022968"/>
    </source>
</evidence>